<protein>
    <recommendedName>
        <fullName evidence="1">Metallo-beta-lactamase domain-containing protein</fullName>
    </recommendedName>
</protein>
<dbReference type="SUPFAM" id="SSF56281">
    <property type="entry name" value="Metallo-hydrolase/oxidoreductase"/>
    <property type="match status" value="1"/>
</dbReference>
<reference evidence="2" key="1">
    <citation type="journal article" date="2021" name="PeerJ">
        <title>Extensive microbial diversity within the chicken gut microbiome revealed by metagenomics and culture.</title>
        <authorList>
            <person name="Gilroy R."/>
            <person name="Ravi A."/>
            <person name="Getino M."/>
            <person name="Pursley I."/>
            <person name="Horton D.L."/>
            <person name="Alikhan N.F."/>
            <person name="Baker D."/>
            <person name="Gharbi K."/>
            <person name="Hall N."/>
            <person name="Watson M."/>
            <person name="Adriaenssens E.M."/>
            <person name="Foster-Nyarko E."/>
            <person name="Jarju S."/>
            <person name="Secka A."/>
            <person name="Antonio M."/>
            <person name="Oren A."/>
            <person name="Chaudhuri R.R."/>
            <person name="La Ragione R."/>
            <person name="Hildebrand F."/>
            <person name="Pallen M.J."/>
        </authorList>
    </citation>
    <scope>NUCLEOTIDE SEQUENCE</scope>
    <source>
        <strain evidence="2">ChiGjej6B6-1540</strain>
    </source>
</reference>
<gene>
    <name evidence="2" type="ORF">H9868_05775</name>
</gene>
<dbReference type="Pfam" id="PF12706">
    <property type="entry name" value="Lactamase_B_2"/>
    <property type="match status" value="1"/>
</dbReference>
<dbReference type="InterPro" id="IPR001279">
    <property type="entry name" value="Metallo-B-lactamas"/>
</dbReference>
<dbReference type="InterPro" id="IPR036866">
    <property type="entry name" value="RibonucZ/Hydroxyglut_hydro"/>
</dbReference>
<dbReference type="Gene3D" id="3.60.15.10">
    <property type="entry name" value="Ribonuclease Z/Hydroxyacylglutathione hydrolase-like"/>
    <property type="match status" value="1"/>
</dbReference>
<evidence type="ECO:0000313" key="3">
    <source>
        <dbReference type="Proteomes" id="UP000824192"/>
    </source>
</evidence>
<dbReference type="PANTHER" id="PTHR42663:SF6">
    <property type="entry name" value="HYDROLASE C777.06C-RELATED"/>
    <property type="match status" value="1"/>
</dbReference>
<evidence type="ECO:0000259" key="1">
    <source>
        <dbReference type="Pfam" id="PF12706"/>
    </source>
</evidence>
<dbReference type="Proteomes" id="UP000824192">
    <property type="component" value="Unassembled WGS sequence"/>
</dbReference>
<evidence type="ECO:0000313" key="2">
    <source>
        <dbReference type="EMBL" id="HIW94032.1"/>
    </source>
</evidence>
<sequence>MKILYLGTAAAEGWPGLFCSCPICTHAREHGGRNLRTRTQALLDGEILLDFPPDTYCHAVRHGLNLGKIHTLLVSHSHMDHWFPTDLIHRHEHFGHGAEGVLDVYGNSAVEKAFYDHILIDRFKPHPIDDVVHFHHTHGGDHIRTDGGWEITAVPADHDKREECLVYICKKDGKTVFYGHDTGANLSQQAWELLAAEQFDLVSLDATMGQKTIGGYHMGLPDIEPFLTKMEALGCVDGHTVRVINHFSHNGEMTQEQLEAWGAARGILAAYDGMEVEF</sequence>
<organism evidence="2 3">
    <name type="scientific">Candidatus Flavonifractor merdipullorum</name>
    <dbReference type="NCBI Taxonomy" id="2838590"/>
    <lineage>
        <taxon>Bacteria</taxon>
        <taxon>Bacillati</taxon>
        <taxon>Bacillota</taxon>
        <taxon>Clostridia</taxon>
        <taxon>Eubacteriales</taxon>
        <taxon>Oscillospiraceae</taxon>
        <taxon>Flavonifractor</taxon>
    </lineage>
</organism>
<dbReference type="PANTHER" id="PTHR42663">
    <property type="entry name" value="HYDROLASE C777.06C-RELATED-RELATED"/>
    <property type="match status" value="1"/>
</dbReference>
<dbReference type="AlphaFoldDB" id="A0A9D1UN98"/>
<proteinExistence type="predicted"/>
<name>A0A9D1UN98_9FIRM</name>
<dbReference type="EMBL" id="DXGA01000116">
    <property type="protein sequence ID" value="HIW94032.1"/>
    <property type="molecule type" value="Genomic_DNA"/>
</dbReference>
<feature type="domain" description="Metallo-beta-lactamase" evidence="1">
    <location>
        <begin position="63"/>
        <end position="228"/>
    </location>
</feature>
<reference evidence="2" key="2">
    <citation type="submission" date="2021-04" db="EMBL/GenBank/DDBJ databases">
        <authorList>
            <person name="Gilroy R."/>
        </authorList>
    </citation>
    <scope>NUCLEOTIDE SEQUENCE</scope>
    <source>
        <strain evidence="2">ChiGjej6B6-1540</strain>
    </source>
</reference>
<comment type="caution">
    <text evidence="2">The sequence shown here is derived from an EMBL/GenBank/DDBJ whole genome shotgun (WGS) entry which is preliminary data.</text>
</comment>
<accession>A0A9D1UN98</accession>